<dbReference type="Pfam" id="PF13489">
    <property type="entry name" value="Methyltransf_23"/>
    <property type="match status" value="1"/>
</dbReference>
<comment type="caution">
    <text evidence="2">The sequence shown here is derived from an EMBL/GenBank/DDBJ whole genome shotgun (WGS) entry which is preliminary data.</text>
</comment>
<dbReference type="PANTHER" id="PTHR43861">
    <property type="entry name" value="TRANS-ACONITATE 2-METHYLTRANSFERASE-RELATED"/>
    <property type="match status" value="1"/>
</dbReference>
<dbReference type="EMBL" id="JACOON010000002">
    <property type="protein sequence ID" value="MBC5647861.1"/>
    <property type="molecule type" value="Genomic_DNA"/>
</dbReference>
<evidence type="ECO:0000313" key="3">
    <source>
        <dbReference type="Proteomes" id="UP000606889"/>
    </source>
</evidence>
<protein>
    <submittedName>
        <fullName evidence="2">Methyltransferase domain-containing protein</fullName>
    </submittedName>
</protein>
<accession>A0ABR7EDK3</accession>
<dbReference type="Gene3D" id="3.40.50.720">
    <property type="entry name" value="NAD(P)-binding Rossmann-like Domain"/>
    <property type="match status" value="1"/>
</dbReference>
<dbReference type="InterPro" id="IPR029063">
    <property type="entry name" value="SAM-dependent_MTases_sf"/>
</dbReference>
<dbReference type="Gene3D" id="6.20.50.110">
    <property type="entry name" value="Methyltransferase, zinc-binding domain"/>
    <property type="match status" value="1"/>
</dbReference>
<dbReference type="GO" id="GO:0032259">
    <property type="term" value="P:methylation"/>
    <property type="evidence" value="ECO:0007669"/>
    <property type="project" value="UniProtKB-KW"/>
</dbReference>
<feature type="domain" description="C-methyltransferase" evidence="1">
    <location>
        <begin position="258"/>
        <end position="360"/>
    </location>
</feature>
<evidence type="ECO:0000259" key="1">
    <source>
        <dbReference type="Pfam" id="PF08484"/>
    </source>
</evidence>
<keyword evidence="3" id="KW-1185">Reference proteome</keyword>
<proteinExistence type="predicted"/>
<dbReference type="RefSeq" id="WP_186857370.1">
    <property type="nucleotide sequence ID" value="NZ_JACOON010000002.1"/>
</dbReference>
<dbReference type="InterPro" id="IPR038576">
    <property type="entry name" value="Methyltransf_Zn-bd_dom_put_sf"/>
</dbReference>
<dbReference type="GO" id="GO:0008168">
    <property type="term" value="F:methyltransferase activity"/>
    <property type="evidence" value="ECO:0007669"/>
    <property type="project" value="UniProtKB-KW"/>
</dbReference>
<keyword evidence="2" id="KW-0808">Transferase</keyword>
<organism evidence="2 3">
    <name type="scientific">Christensenella tenuis</name>
    <dbReference type="NCBI Taxonomy" id="2763033"/>
    <lineage>
        <taxon>Bacteria</taxon>
        <taxon>Bacillati</taxon>
        <taxon>Bacillota</taxon>
        <taxon>Clostridia</taxon>
        <taxon>Christensenellales</taxon>
        <taxon>Christensenellaceae</taxon>
        <taxon>Christensenella</taxon>
    </lineage>
</organism>
<reference evidence="2 3" key="1">
    <citation type="submission" date="2020-08" db="EMBL/GenBank/DDBJ databases">
        <title>Genome public.</title>
        <authorList>
            <person name="Liu C."/>
            <person name="Sun Q."/>
        </authorList>
    </citation>
    <scope>NUCLEOTIDE SEQUENCE [LARGE SCALE GENOMIC DNA]</scope>
    <source>
        <strain evidence="2 3">NSJ-35</strain>
    </source>
</reference>
<name>A0ABR7EDK3_9FIRM</name>
<dbReference type="CDD" id="cd02440">
    <property type="entry name" value="AdoMet_MTases"/>
    <property type="match status" value="1"/>
</dbReference>
<dbReference type="SUPFAM" id="SSF53335">
    <property type="entry name" value="S-adenosyl-L-methionine-dependent methyltransferases"/>
    <property type="match status" value="1"/>
</dbReference>
<gene>
    <name evidence="2" type="ORF">H8S18_05895</name>
</gene>
<dbReference type="InterPro" id="IPR013691">
    <property type="entry name" value="MeTrfase_14"/>
</dbReference>
<evidence type="ECO:0000313" key="2">
    <source>
        <dbReference type="EMBL" id="MBC5647861.1"/>
    </source>
</evidence>
<keyword evidence="2" id="KW-0489">Methyltransferase</keyword>
<dbReference type="Pfam" id="PF08484">
    <property type="entry name" value="Methyltransf_14"/>
    <property type="match status" value="1"/>
</dbReference>
<dbReference type="Proteomes" id="UP000606889">
    <property type="component" value="Unassembled WGS sequence"/>
</dbReference>
<sequence length="378" mass="43474">MRKCIACGAQLEGNPLLQYKNMPAAAQGMPEKSELQNEHGIDLELYQCNLCGLIQFDCEPVDYYKEVIRAGGFTTTMVELRRKQYQEFIKKFSLEQKRIIEIGAGQGEFLSLLNEFNVKAYGIEYSQSLVQIAREKNLTVFHGFVENENYIIDGAPYDAFVCFNYLEHQPNPNGMMRGIFNNLTENGVGLITVPDFQYILDNNGFYELIRDHLAYYTWDTLRFLVEKNGFQIIDKTIINRDTISISVRKRKKIDVTKLAQNYISLRKQLHKFFDELSNSGMEAAVWGAGHQAFTLLATMELENKVSYIIDSAPFKQGKYSPSTHIPIVSPDYYFKHKVGGILIAAPGYSEEIMRSIRERYAKDIHIALIRSERLEFIQ</sequence>
<dbReference type="Gene3D" id="3.40.50.150">
    <property type="entry name" value="Vaccinia Virus protein VP39"/>
    <property type="match status" value="1"/>
</dbReference>
<dbReference type="PANTHER" id="PTHR43861:SF6">
    <property type="entry name" value="METHYLTRANSFERASE TYPE 11"/>
    <property type="match status" value="1"/>
</dbReference>